<evidence type="ECO:0000256" key="5">
    <source>
        <dbReference type="ARBA" id="ARBA00023186"/>
    </source>
</evidence>
<accession>A0A2T8WV03</accession>
<reference evidence="8 9" key="1">
    <citation type="submission" date="2018-04" db="EMBL/GenBank/DDBJ databases">
        <title>Serotype diversity and antimicrobial resistance among Salmonella enterica isolated from patients at an equine referral hospital.</title>
        <authorList>
            <person name="Leon I.M."/>
            <person name="Lawhon S.D."/>
            <person name="Norman K.N."/>
            <person name="Threadgill D.S."/>
            <person name="Ohta N."/>
            <person name="Vinasco J."/>
            <person name="Scott H.M."/>
        </authorList>
    </citation>
    <scope>NUCLEOTIDE SEQUENCE [LARGE SCALE GENOMIC DNA]</scope>
    <source>
        <strain evidence="8 9">230</strain>
    </source>
</reference>
<dbReference type="InterPro" id="IPR036316">
    <property type="entry name" value="Pili_assmbl_chap_C_dom_sf"/>
</dbReference>
<dbReference type="RefSeq" id="WP_058671789.1">
    <property type="nucleotide sequence ID" value="NZ_QDLV01000033.1"/>
</dbReference>
<dbReference type="Proteomes" id="UP000245551">
    <property type="component" value="Unassembled WGS sequence"/>
</dbReference>
<evidence type="ECO:0000259" key="7">
    <source>
        <dbReference type="Pfam" id="PF02753"/>
    </source>
</evidence>
<dbReference type="InterPro" id="IPR016147">
    <property type="entry name" value="Pili_assmbl_chaperone_N"/>
</dbReference>
<comment type="subcellular location">
    <subcellularLocation>
        <location evidence="1">Periplasm</location>
    </subcellularLocation>
</comment>
<dbReference type="Gene3D" id="2.60.40.10">
    <property type="entry name" value="Immunoglobulins"/>
    <property type="match status" value="2"/>
</dbReference>
<dbReference type="InterPro" id="IPR013783">
    <property type="entry name" value="Ig-like_fold"/>
</dbReference>
<dbReference type="AlphaFoldDB" id="A0A2T8WV03"/>
<evidence type="ECO:0000256" key="3">
    <source>
        <dbReference type="ARBA" id="ARBA00022729"/>
    </source>
</evidence>
<dbReference type="EMBL" id="QDLV01000033">
    <property type="protein sequence ID" value="PVJ42243.1"/>
    <property type="molecule type" value="Genomic_DNA"/>
</dbReference>
<comment type="caution">
    <text evidence="8">The sequence shown here is derived from an EMBL/GenBank/DDBJ whole genome shotgun (WGS) entry which is preliminary data.</text>
</comment>
<dbReference type="GO" id="GO:0030288">
    <property type="term" value="C:outer membrane-bounded periplasmic space"/>
    <property type="evidence" value="ECO:0007669"/>
    <property type="project" value="InterPro"/>
</dbReference>
<dbReference type="InterPro" id="IPR016148">
    <property type="entry name" value="Pili_assmbl_chaperone_C"/>
</dbReference>
<dbReference type="Pfam" id="PF02753">
    <property type="entry name" value="PapD_C"/>
    <property type="match status" value="1"/>
</dbReference>
<protein>
    <submittedName>
        <fullName evidence="8">Molecular chaperone</fullName>
    </submittedName>
</protein>
<dbReference type="SUPFAM" id="SSF49584">
    <property type="entry name" value="Periplasmic chaperone C-domain"/>
    <property type="match status" value="1"/>
</dbReference>
<dbReference type="InterPro" id="IPR008962">
    <property type="entry name" value="PapD-like_sf"/>
</dbReference>
<dbReference type="InterPro" id="IPR001829">
    <property type="entry name" value="Pili_assmbl_chaperone_bac"/>
</dbReference>
<keyword evidence="3" id="KW-0732">Signal</keyword>
<dbReference type="SUPFAM" id="SSF49354">
    <property type="entry name" value="PapD-like"/>
    <property type="match status" value="1"/>
</dbReference>
<dbReference type="Pfam" id="PF00345">
    <property type="entry name" value="PapD_N"/>
    <property type="match status" value="1"/>
</dbReference>
<organism evidence="8 9">
    <name type="scientific">Salmonella enterica subsp. enterica serovar Gaminara</name>
    <dbReference type="NCBI Taxonomy" id="913070"/>
    <lineage>
        <taxon>Bacteria</taxon>
        <taxon>Pseudomonadati</taxon>
        <taxon>Pseudomonadota</taxon>
        <taxon>Gammaproteobacteria</taxon>
        <taxon>Enterobacterales</taxon>
        <taxon>Enterobacteriaceae</taxon>
        <taxon>Salmonella</taxon>
    </lineage>
</organism>
<feature type="domain" description="Pili assembly chaperone N-terminal" evidence="6">
    <location>
        <begin position="21"/>
        <end position="138"/>
    </location>
</feature>
<keyword evidence="4" id="KW-0574">Periplasm</keyword>
<evidence type="ECO:0000256" key="1">
    <source>
        <dbReference type="ARBA" id="ARBA00004418"/>
    </source>
</evidence>
<keyword evidence="5" id="KW-0143">Chaperone</keyword>
<sequence length="231" mass="26066">MKRTFLIIISLCCVIFNASAIQLYSSRVIYNEGQKEVLFRIKNESDTSPYLVQSWVSKFNSEDVSDDFIIIPPLINLTPESVNNLRIIFSSNHNLPARYESIYRLNILSIPAVEDTDTTKVTLTTKLSLKLIYRPVGLTYNEAKEAHKKLSAKKNGNSIIIENPTPYFVNLKEVSLNTGNIDREQFLKISTIEPFGTVAFESKSLNAHTINILAIDDYGATHKSQITFDGI</sequence>
<dbReference type="GO" id="GO:0071555">
    <property type="term" value="P:cell wall organization"/>
    <property type="evidence" value="ECO:0007669"/>
    <property type="project" value="InterPro"/>
</dbReference>
<evidence type="ECO:0000256" key="4">
    <source>
        <dbReference type="ARBA" id="ARBA00022764"/>
    </source>
</evidence>
<evidence type="ECO:0000256" key="2">
    <source>
        <dbReference type="ARBA" id="ARBA00007399"/>
    </source>
</evidence>
<evidence type="ECO:0000313" key="9">
    <source>
        <dbReference type="Proteomes" id="UP000245551"/>
    </source>
</evidence>
<dbReference type="PRINTS" id="PR00969">
    <property type="entry name" value="CHAPERONPILI"/>
</dbReference>
<evidence type="ECO:0000259" key="6">
    <source>
        <dbReference type="Pfam" id="PF00345"/>
    </source>
</evidence>
<feature type="domain" description="Pili assembly chaperone C-terminal" evidence="7">
    <location>
        <begin position="161"/>
        <end position="222"/>
    </location>
</feature>
<proteinExistence type="inferred from homology"/>
<dbReference type="PANTHER" id="PTHR30251">
    <property type="entry name" value="PILUS ASSEMBLY CHAPERONE"/>
    <property type="match status" value="1"/>
</dbReference>
<comment type="similarity">
    <text evidence="2">Belongs to the periplasmic pilus chaperone family.</text>
</comment>
<dbReference type="PANTHER" id="PTHR30251:SF0">
    <property type="entry name" value="FIMBRIAL CHAPERONE PROTEIN ELFD-RELATED"/>
    <property type="match status" value="1"/>
</dbReference>
<evidence type="ECO:0000313" key="8">
    <source>
        <dbReference type="EMBL" id="PVJ42243.1"/>
    </source>
</evidence>
<name>A0A2T8WV03_SALET</name>
<gene>
    <name evidence="8" type="ORF">C4855_24340</name>
</gene>
<dbReference type="InterPro" id="IPR050643">
    <property type="entry name" value="Periplasmic_pilus_chap"/>
</dbReference>